<name>A0A7I8DIS1_9FIRM</name>
<dbReference type="InterPro" id="IPR053842">
    <property type="entry name" value="NikA-like"/>
</dbReference>
<dbReference type="EMBL" id="AP023368">
    <property type="protein sequence ID" value="BCJ98388.1"/>
    <property type="molecule type" value="Genomic_DNA"/>
</dbReference>
<proteinExistence type="predicted"/>
<evidence type="ECO:0000313" key="1">
    <source>
        <dbReference type="EMBL" id="BCJ98388.1"/>
    </source>
</evidence>
<evidence type="ECO:0000313" key="2">
    <source>
        <dbReference type="Proteomes" id="UP000515703"/>
    </source>
</evidence>
<organism evidence="1 2">
    <name type="scientific">Anaerocolumna chitinilytica</name>
    <dbReference type="NCBI Taxonomy" id="1727145"/>
    <lineage>
        <taxon>Bacteria</taxon>
        <taxon>Bacillati</taxon>
        <taxon>Bacillota</taxon>
        <taxon>Clostridia</taxon>
        <taxon>Lachnospirales</taxon>
        <taxon>Lachnospiraceae</taxon>
        <taxon>Anaerocolumna</taxon>
    </lineage>
</organism>
<keyword evidence="2" id="KW-1185">Reference proteome</keyword>
<dbReference type="AlphaFoldDB" id="A0A7I8DIS1"/>
<dbReference type="Proteomes" id="UP000515703">
    <property type="component" value="Chromosome"/>
</dbReference>
<gene>
    <name evidence="1" type="ORF">bsdcttw_14290</name>
</gene>
<dbReference type="RefSeq" id="WP_185258719.1">
    <property type="nucleotide sequence ID" value="NZ_AP023368.1"/>
</dbReference>
<evidence type="ECO:0008006" key="3">
    <source>
        <dbReference type="Google" id="ProtNLM"/>
    </source>
</evidence>
<reference evidence="1 2" key="2">
    <citation type="submission" date="2020-08" db="EMBL/GenBank/DDBJ databases">
        <authorList>
            <person name="Ueki A."/>
            <person name="Tonouchi A."/>
        </authorList>
    </citation>
    <scope>NUCLEOTIDE SEQUENCE [LARGE SCALE GENOMIC DNA]</scope>
    <source>
        <strain evidence="1 2">CTTW</strain>
    </source>
</reference>
<sequence>MEKQISTKTKRIESRVTPEQKVIIQRKAKEAGFIKEGEYVLACCLNGEVPLQSPAMLNTVINSDSRNIHIRVNEIEKKAIVEKWKTSGIKNFSRFVRLCCQDKQIIVINDLKDFSKELNKIGNNLNQLTMLCHQGLIQTPDITETKECLSRLYQELVKINQRIKPGR</sequence>
<accession>A0A7I8DIS1</accession>
<dbReference type="KEGG" id="acht:bsdcttw_14290"/>
<protein>
    <recommendedName>
        <fullName evidence="3">Plasmid mobilization relaxosome protein MobC</fullName>
    </recommendedName>
</protein>
<reference evidence="1 2" key="1">
    <citation type="submission" date="2020-08" db="EMBL/GenBank/DDBJ databases">
        <title>Draft genome sequencing of an Anaerocolumna strain isolated from anoxic soil subjected to BSD treatment.</title>
        <authorList>
            <person name="Uek A."/>
            <person name="Tonouchi A."/>
        </authorList>
    </citation>
    <scope>NUCLEOTIDE SEQUENCE [LARGE SCALE GENOMIC DNA]</scope>
    <source>
        <strain evidence="1 2">CTTW</strain>
    </source>
</reference>
<dbReference type="Pfam" id="PF21983">
    <property type="entry name" value="NikA-like"/>
    <property type="match status" value="2"/>
</dbReference>